<sequence length="412" mass="48081">MTTFHVLKLGDMLPKNLLKERKLVAVRDSYFTAAGENYGSTVISIVITLQHEYSNKQEEIYTVAKFPPPGEFWRRVTNNSHTFRNELAFYQTIFPTLQCFQKEQNSGKTLEFFPKFLGGRLSLNPLVKFPDEDAIILLENLKEKGFKIHDRYIGFDIYTSKLILKKLAQLHSVTLALKLKKPAEFEHKISPYLEEYEIFTNEDGVFQILVNNLFMALAGDDFCCPYLDRIRSTVNTCLGNFFLPKNTLKFRQDTFATFIHSDLWTNNIMVKTYMNKVQDVKLLDLQLFEYASVTKDLLFFLFTSVESSLLIENLDELITFYYKELKENLEEMKCCDDDFSFNAFTTEMKTVASSIGYFHVIRGFPFIFSATNVLCEGEEFTREHFFKCIEFSKICTARVRLTTRVFIKQGWI</sequence>
<dbReference type="InterPro" id="IPR004119">
    <property type="entry name" value="EcKL"/>
</dbReference>
<feature type="domain" description="CHK kinase-like" evidence="1">
    <location>
        <begin position="136"/>
        <end position="331"/>
    </location>
</feature>
<proteinExistence type="predicted"/>
<dbReference type="Pfam" id="PF02958">
    <property type="entry name" value="EcKL"/>
    <property type="match status" value="1"/>
</dbReference>
<reference evidence="2" key="1">
    <citation type="journal article" date="2023" name="G3 (Bethesda)">
        <title>Whole genome assemblies of Zophobas morio and Tenebrio molitor.</title>
        <authorList>
            <person name="Kaur S."/>
            <person name="Stinson S.A."/>
            <person name="diCenzo G.C."/>
        </authorList>
    </citation>
    <scope>NUCLEOTIDE SEQUENCE</scope>
    <source>
        <strain evidence="2">QUZm001</strain>
    </source>
</reference>
<evidence type="ECO:0000313" key="3">
    <source>
        <dbReference type="Proteomes" id="UP001168821"/>
    </source>
</evidence>
<dbReference type="SUPFAM" id="SSF56112">
    <property type="entry name" value="Protein kinase-like (PK-like)"/>
    <property type="match status" value="1"/>
</dbReference>
<dbReference type="InterPro" id="IPR011009">
    <property type="entry name" value="Kinase-like_dom_sf"/>
</dbReference>
<protein>
    <recommendedName>
        <fullName evidence="1">CHK kinase-like domain-containing protein</fullName>
    </recommendedName>
</protein>
<dbReference type="PANTHER" id="PTHR11012:SF55">
    <property type="entry name" value="BHLH DOMAIN-CONTAINING PROTEIN"/>
    <property type="match status" value="1"/>
</dbReference>
<dbReference type="AlphaFoldDB" id="A0AA38IJW1"/>
<name>A0AA38IJW1_9CUCU</name>
<dbReference type="InterPro" id="IPR015897">
    <property type="entry name" value="CHK_kinase-like"/>
</dbReference>
<dbReference type="EMBL" id="JALNTZ010000003">
    <property type="protein sequence ID" value="KAJ3658367.1"/>
    <property type="molecule type" value="Genomic_DNA"/>
</dbReference>
<dbReference type="SMART" id="SM00587">
    <property type="entry name" value="CHK"/>
    <property type="match status" value="1"/>
</dbReference>
<organism evidence="2 3">
    <name type="scientific">Zophobas morio</name>
    <dbReference type="NCBI Taxonomy" id="2755281"/>
    <lineage>
        <taxon>Eukaryota</taxon>
        <taxon>Metazoa</taxon>
        <taxon>Ecdysozoa</taxon>
        <taxon>Arthropoda</taxon>
        <taxon>Hexapoda</taxon>
        <taxon>Insecta</taxon>
        <taxon>Pterygota</taxon>
        <taxon>Neoptera</taxon>
        <taxon>Endopterygota</taxon>
        <taxon>Coleoptera</taxon>
        <taxon>Polyphaga</taxon>
        <taxon>Cucujiformia</taxon>
        <taxon>Tenebrionidae</taxon>
        <taxon>Zophobas</taxon>
    </lineage>
</organism>
<accession>A0AA38IJW1</accession>
<gene>
    <name evidence="2" type="ORF">Zmor_010109</name>
</gene>
<comment type="caution">
    <text evidence="2">The sequence shown here is derived from an EMBL/GenBank/DDBJ whole genome shotgun (WGS) entry which is preliminary data.</text>
</comment>
<dbReference type="PANTHER" id="PTHR11012">
    <property type="entry name" value="PROTEIN KINASE-LIKE DOMAIN-CONTAINING"/>
    <property type="match status" value="1"/>
</dbReference>
<keyword evidence="3" id="KW-1185">Reference proteome</keyword>
<dbReference type="Proteomes" id="UP001168821">
    <property type="component" value="Unassembled WGS sequence"/>
</dbReference>
<evidence type="ECO:0000313" key="2">
    <source>
        <dbReference type="EMBL" id="KAJ3658367.1"/>
    </source>
</evidence>
<evidence type="ECO:0000259" key="1">
    <source>
        <dbReference type="SMART" id="SM00587"/>
    </source>
</evidence>